<dbReference type="InterPro" id="IPR032682">
    <property type="entry name" value="Cnd1_C"/>
</dbReference>
<evidence type="ECO:0000313" key="10">
    <source>
        <dbReference type="EMBL" id="OAO18183.1"/>
    </source>
</evidence>
<dbReference type="InterPro" id="IPR016024">
    <property type="entry name" value="ARM-type_fold"/>
</dbReference>
<evidence type="ECO:0000256" key="3">
    <source>
        <dbReference type="ARBA" id="ARBA00022776"/>
    </source>
</evidence>
<dbReference type="GO" id="GO:0010032">
    <property type="term" value="P:meiotic chromosome condensation"/>
    <property type="evidence" value="ECO:0007669"/>
    <property type="project" value="TreeGrafter"/>
</dbReference>
<dbReference type="Proteomes" id="UP000078348">
    <property type="component" value="Unassembled WGS sequence"/>
</dbReference>
<keyword evidence="11" id="KW-1185">Reference proteome</keyword>
<evidence type="ECO:0000259" key="9">
    <source>
        <dbReference type="Pfam" id="PF12922"/>
    </source>
</evidence>
<keyword evidence="5" id="KW-0539">Nucleus</keyword>
<gene>
    <name evidence="10" type="ORF">AV274_0077</name>
</gene>
<dbReference type="GO" id="GO:0000796">
    <property type="term" value="C:condensin complex"/>
    <property type="evidence" value="ECO:0007669"/>
    <property type="project" value="TreeGrafter"/>
</dbReference>
<dbReference type="STRING" id="478820.A0A196SMA3"/>
<evidence type="ECO:0000259" key="8">
    <source>
        <dbReference type="Pfam" id="PF12717"/>
    </source>
</evidence>
<organism evidence="10 11">
    <name type="scientific">Blastocystis sp. subtype 1 (strain ATCC 50177 / NandII)</name>
    <dbReference type="NCBI Taxonomy" id="478820"/>
    <lineage>
        <taxon>Eukaryota</taxon>
        <taxon>Sar</taxon>
        <taxon>Stramenopiles</taxon>
        <taxon>Bigyra</taxon>
        <taxon>Opalozoa</taxon>
        <taxon>Opalinata</taxon>
        <taxon>Blastocystidae</taxon>
        <taxon>Blastocystis</taxon>
    </lineage>
</organism>
<dbReference type="Pfam" id="PF12922">
    <property type="entry name" value="Cnd1_N"/>
    <property type="match status" value="1"/>
</dbReference>
<evidence type="ECO:0000256" key="4">
    <source>
        <dbReference type="ARBA" id="ARBA00023067"/>
    </source>
</evidence>
<name>A0A196SMA3_BLAHN</name>
<dbReference type="InterPro" id="IPR024324">
    <property type="entry name" value="Condensin_cplx_su1_N"/>
</dbReference>
<evidence type="ECO:0000256" key="2">
    <source>
        <dbReference type="ARBA" id="ARBA00022618"/>
    </source>
</evidence>
<feature type="compositionally biased region" description="Basic residues" evidence="7">
    <location>
        <begin position="886"/>
        <end position="895"/>
    </location>
</feature>
<evidence type="ECO:0000256" key="1">
    <source>
        <dbReference type="ARBA" id="ARBA00004123"/>
    </source>
</evidence>
<reference evidence="10 11" key="1">
    <citation type="submission" date="2016-05" db="EMBL/GenBank/DDBJ databases">
        <title>Nuclear genome of Blastocystis sp. subtype 1 NandII.</title>
        <authorList>
            <person name="Gentekaki E."/>
            <person name="Curtis B."/>
            <person name="Stairs C."/>
            <person name="Eme L."/>
            <person name="Herman E."/>
            <person name="Klimes V."/>
            <person name="Arias M.C."/>
            <person name="Elias M."/>
            <person name="Hilliou F."/>
            <person name="Klute M."/>
            <person name="Malik S.-B."/>
            <person name="Pightling A."/>
            <person name="Rachubinski R."/>
            <person name="Salas D."/>
            <person name="Schlacht A."/>
            <person name="Suga H."/>
            <person name="Archibald J."/>
            <person name="Ball S.G."/>
            <person name="Clark G."/>
            <person name="Dacks J."/>
            <person name="Van Der Giezen M."/>
            <person name="Tsaousis A."/>
            <person name="Roger A."/>
        </authorList>
    </citation>
    <scope>NUCLEOTIDE SEQUENCE [LARGE SCALE GENOMIC DNA]</scope>
    <source>
        <strain evidence="11">ATCC 50177 / NandII</strain>
    </source>
</reference>
<keyword evidence="2" id="KW-0132">Cell division</keyword>
<dbReference type="Gene3D" id="1.25.10.10">
    <property type="entry name" value="Leucine-rich Repeat Variant"/>
    <property type="match status" value="1"/>
</dbReference>
<keyword evidence="6" id="KW-0131">Cell cycle</keyword>
<dbReference type="OrthoDB" id="436262at2759"/>
<feature type="compositionally biased region" description="Gly residues" evidence="7">
    <location>
        <begin position="369"/>
        <end position="378"/>
    </location>
</feature>
<dbReference type="SUPFAM" id="SSF48371">
    <property type="entry name" value="ARM repeat"/>
    <property type="match status" value="2"/>
</dbReference>
<dbReference type="GO" id="GO:0051301">
    <property type="term" value="P:cell division"/>
    <property type="evidence" value="ECO:0007669"/>
    <property type="project" value="UniProtKB-KW"/>
</dbReference>
<keyword evidence="4" id="KW-0226">DNA condensation</keyword>
<dbReference type="GO" id="GO:0000779">
    <property type="term" value="C:condensed chromosome, centromeric region"/>
    <property type="evidence" value="ECO:0007669"/>
    <property type="project" value="TreeGrafter"/>
</dbReference>
<dbReference type="EMBL" id="LXWW01000003">
    <property type="protein sequence ID" value="OAO18183.1"/>
    <property type="molecule type" value="Genomic_DNA"/>
</dbReference>
<dbReference type="GO" id="GO:0042393">
    <property type="term" value="F:histone binding"/>
    <property type="evidence" value="ECO:0007669"/>
    <property type="project" value="TreeGrafter"/>
</dbReference>
<dbReference type="InterPro" id="IPR026971">
    <property type="entry name" value="CND1/NCAPD3"/>
</dbReference>
<accession>A0A196SMA3</accession>
<comment type="subcellular location">
    <subcellularLocation>
        <location evidence="1">Nucleus</location>
    </subcellularLocation>
</comment>
<proteinExistence type="predicted"/>
<dbReference type="InterPro" id="IPR011989">
    <property type="entry name" value="ARM-like"/>
</dbReference>
<comment type="caution">
    <text evidence="10">The sequence shown here is derived from an EMBL/GenBank/DDBJ whole genome shotgun (WGS) entry which is preliminary data.</text>
</comment>
<evidence type="ECO:0000313" key="11">
    <source>
        <dbReference type="Proteomes" id="UP000078348"/>
    </source>
</evidence>
<dbReference type="Pfam" id="PF12717">
    <property type="entry name" value="Cnd1"/>
    <property type="match status" value="1"/>
</dbReference>
<feature type="region of interest" description="Disordered" evidence="7">
    <location>
        <begin position="347"/>
        <end position="385"/>
    </location>
</feature>
<dbReference type="PANTHER" id="PTHR14222:SF2">
    <property type="entry name" value="CONDENSIN COMPLEX SUBUNIT 1"/>
    <property type="match status" value="1"/>
</dbReference>
<feature type="region of interest" description="Disordered" evidence="7">
    <location>
        <begin position="873"/>
        <end position="902"/>
    </location>
</feature>
<feature type="domain" description="Condensin complex subunit 1 C-terminal" evidence="8">
    <location>
        <begin position="996"/>
        <end position="1155"/>
    </location>
</feature>
<feature type="region of interest" description="Disordered" evidence="7">
    <location>
        <begin position="1222"/>
        <end position="1300"/>
    </location>
</feature>
<protein>
    <submittedName>
        <fullName evidence="10">Condensin complex subunit</fullName>
    </submittedName>
</protein>
<evidence type="ECO:0000256" key="5">
    <source>
        <dbReference type="ARBA" id="ARBA00023242"/>
    </source>
</evidence>
<feature type="compositionally biased region" description="Basic and acidic residues" evidence="7">
    <location>
        <begin position="1235"/>
        <end position="1259"/>
    </location>
</feature>
<dbReference type="GO" id="GO:0005634">
    <property type="term" value="C:nucleus"/>
    <property type="evidence" value="ECO:0007669"/>
    <property type="project" value="UniProtKB-SubCell"/>
</dbReference>
<evidence type="ECO:0000256" key="7">
    <source>
        <dbReference type="SAM" id="MobiDB-lite"/>
    </source>
</evidence>
<dbReference type="PANTHER" id="PTHR14222">
    <property type="entry name" value="CONDENSIN"/>
    <property type="match status" value="1"/>
</dbReference>
<dbReference type="GO" id="GO:0007076">
    <property type="term" value="P:mitotic chromosome condensation"/>
    <property type="evidence" value="ECO:0007669"/>
    <property type="project" value="InterPro"/>
</dbReference>
<sequence>MKEFKLPQRLEDLENGEGNFFSATNVIDLESCDADNCMEMLGNLSSEVVDAHCFEVIAEQEYFDTAYTFMKYFDQLAESVQAKYISVLLRGARGFVVSSINKSFSEDALPQMKNALYIYIYFLSLLIKKMDAIYDSLVDKEVQLTEKGRKKKRRAVESNIAWGDYLYDSFEIMLFALRGNLKSFFTMGIPDELFLQLFSQSCLTVFGREAVSDNPRLMEVVMNTLASLLSSYSSILPIVSSALLEMLSSLDFVPDRIARLSQILYERCSGNAELVTDLIREATHQNLGDAAKPTGLVRNLSHFITACADQAPFALLRSLPVLLKLLGREAYTLRVAVIQAAGTLVEKTSQPRDRDPANGIPSGTNGTASGTGGTGGTGEGRRASGYGAVTNKRASIVIRRQSLAAGKEKEKEEERKEEEEPAIQSIDLKTAVRIIGLIEERQHDVNAFVRSAALRVLVSLVEGGFVPLSKFLSVTRVAAERLQDKGVLVRKNAMNLLTTVLVNNPYEGSLNAALYQQKIAELEALLQTFTPQNGENSAVSPSEQEEQQKTQRLLDYYSSAAQFTAVITDSVATVSLLLNSSTEGDVLAALHFLPLAAAFSIKGIDKALRRMNLLVWGASPAVMKELVASTKGLYFCPPNAAKDFPPNQIAANLVRLVQGATLAETTSFSELVQHLVGEGIITSRVADGLWGYVYGESVSRSNRCCALYLLSMIAAASAAKVCRVGSRVLGLRRFVTADTLKEAKFVFLVWKCVDACAEELPAVVHETEAFLVRGCDGEEKVSTEWFEVANEAVDLLCGISPRFDLVAERILKDAAKKVLVKEDSPAETAAEETLENWKKVNEGVLTRFVFLLGQFALKLLQFSERVSSQAKKARHAHEEAELQAKKQAKKARQNTRRSSSSFLEDEGLGLVTQADDMEDEVLEKISQSELVMKNFIGEFGPMLKAIVSGKESEYGAALRSATLISFCKFMAISSSFCEANLSLLFTLLVRSADERVRCNIVICIGDLCYRFPNQCEQWTSRIYGTLRDESVLVRTNALSVLSHLILNDMIRVKGQIALLVLLLDDPSEHIQTLAKVFFTEWGKRGSATIYNIFPECVSSLLDMPNLEFGRFCSLTKYLLHFIDKDKQCDQLVEKLLQRFVLVTDPLKWRCLAFCLLCIPSTNQTVQKYLQCRNCLKDALRTKETNEIINQIIGKLKRTIKPEQLPQIEEFQKFVDECYKEESEEQPSAESQLSAKKGELHESAEEEVNTKKRELQKSSQEEAEEASAKVPRVQEDFSDESEEEAKKPRPRRLVVSDSDDS</sequence>
<keyword evidence="3" id="KW-0498">Mitosis</keyword>
<evidence type="ECO:0000256" key="6">
    <source>
        <dbReference type="ARBA" id="ARBA00023306"/>
    </source>
</evidence>
<feature type="domain" description="Condensin complex subunit 1 N-terminal" evidence="9">
    <location>
        <begin position="98"/>
        <end position="233"/>
    </location>
</feature>